<reference evidence="1" key="1">
    <citation type="journal article" date="2021" name="PeerJ">
        <title>Extensive microbial diversity within the chicken gut microbiome revealed by metagenomics and culture.</title>
        <authorList>
            <person name="Gilroy R."/>
            <person name="Ravi A."/>
            <person name="Getino M."/>
            <person name="Pursley I."/>
            <person name="Horton D.L."/>
            <person name="Alikhan N.F."/>
            <person name="Baker D."/>
            <person name="Gharbi K."/>
            <person name="Hall N."/>
            <person name="Watson M."/>
            <person name="Adriaenssens E.M."/>
            <person name="Foster-Nyarko E."/>
            <person name="Jarju S."/>
            <person name="Secka A."/>
            <person name="Antonio M."/>
            <person name="Oren A."/>
            <person name="Chaudhuri R.R."/>
            <person name="La Ragione R."/>
            <person name="Hildebrand F."/>
            <person name="Pallen M.J."/>
        </authorList>
    </citation>
    <scope>NUCLEOTIDE SEQUENCE</scope>
    <source>
        <strain evidence="1">ChiHjej11B10-19426</strain>
    </source>
</reference>
<dbReference type="Proteomes" id="UP000824014">
    <property type="component" value="Unassembled WGS sequence"/>
</dbReference>
<comment type="caution">
    <text evidence="1">The sequence shown here is derived from an EMBL/GenBank/DDBJ whole genome shotgun (WGS) entry which is preliminary data.</text>
</comment>
<reference evidence="1" key="2">
    <citation type="submission" date="2021-04" db="EMBL/GenBank/DDBJ databases">
        <authorList>
            <person name="Gilroy R."/>
        </authorList>
    </citation>
    <scope>NUCLEOTIDE SEQUENCE</scope>
    <source>
        <strain evidence="1">ChiHjej11B10-19426</strain>
    </source>
</reference>
<dbReference type="AlphaFoldDB" id="A0A9D2DCK5"/>
<dbReference type="EMBL" id="DXCC01000002">
    <property type="protein sequence ID" value="HIZ14397.1"/>
    <property type="molecule type" value="Genomic_DNA"/>
</dbReference>
<gene>
    <name evidence="1" type="ORF">H9816_00560</name>
</gene>
<dbReference type="PROSITE" id="PS51257">
    <property type="entry name" value="PROKAR_LIPOPROTEIN"/>
    <property type="match status" value="1"/>
</dbReference>
<proteinExistence type="predicted"/>
<organism evidence="1 2">
    <name type="scientific">Candidatus Tidjanibacter faecipullorum</name>
    <dbReference type="NCBI Taxonomy" id="2838766"/>
    <lineage>
        <taxon>Bacteria</taxon>
        <taxon>Pseudomonadati</taxon>
        <taxon>Bacteroidota</taxon>
        <taxon>Bacteroidia</taxon>
        <taxon>Bacteroidales</taxon>
        <taxon>Rikenellaceae</taxon>
        <taxon>Tidjanibacter</taxon>
    </lineage>
</organism>
<sequence>MKHLKLGLFGLCAIVLCGATGCTDNNSQPIDGTVFSTHYIQKYTQAQTLTIRTMPDEGCVKLLIDGKHITHHDETAFRDLYTQYGDTDFNGYLVPYTMQAVATEFTSIDVTCDRAFDPAHPAGSSLADLVTLAGASAYPYLQSGYTASFDWRTAPADYRFEEEPVAHYGSGFSPVNNRLDALSPDDLRLLDPTLYLRFKTSPAQTGTYLFTVTMTCAERTISQTFPLTF</sequence>
<accession>A0A9D2DCK5</accession>
<evidence type="ECO:0000313" key="2">
    <source>
        <dbReference type="Proteomes" id="UP000824014"/>
    </source>
</evidence>
<name>A0A9D2DCK5_9BACT</name>
<evidence type="ECO:0000313" key="1">
    <source>
        <dbReference type="EMBL" id="HIZ14397.1"/>
    </source>
</evidence>
<protein>
    <submittedName>
        <fullName evidence="1">Uncharacterized protein</fullName>
    </submittedName>
</protein>